<dbReference type="GO" id="GO:0003677">
    <property type="term" value="F:DNA binding"/>
    <property type="evidence" value="ECO:0007669"/>
    <property type="project" value="InterPro"/>
</dbReference>
<dbReference type="Gene3D" id="3.40.50.150">
    <property type="entry name" value="Vaccinia Virus protein VP39"/>
    <property type="match status" value="1"/>
</dbReference>
<organism evidence="5">
    <name type="scientific">marine sediment metagenome</name>
    <dbReference type="NCBI Taxonomy" id="412755"/>
    <lineage>
        <taxon>unclassified sequences</taxon>
        <taxon>metagenomes</taxon>
        <taxon>ecological metagenomes</taxon>
    </lineage>
</organism>
<dbReference type="InterPro" id="IPR002941">
    <property type="entry name" value="DNA_methylase_N4/N6"/>
</dbReference>
<evidence type="ECO:0000256" key="2">
    <source>
        <dbReference type="ARBA" id="ARBA00022603"/>
    </source>
</evidence>
<evidence type="ECO:0000256" key="1">
    <source>
        <dbReference type="ARBA" id="ARBA00006594"/>
    </source>
</evidence>
<name>A0A0F9AS53_9ZZZZ</name>
<evidence type="ECO:0000313" key="5">
    <source>
        <dbReference type="EMBL" id="KKL12240.1"/>
    </source>
</evidence>
<dbReference type="EMBL" id="LAZR01041341">
    <property type="protein sequence ID" value="KKL12240.1"/>
    <property type="molecule type" value="Genomic_DNA"/>
</dbReference>
<evidence type="ECO:0000256" key="3">
    <source>
        <dbReference type="ARBA" id="ARBA00022679"/>
    </source>
</evidence>
<dbReference type="Pfam" id="PF01555">
    <property type="entry name" value="N6_N4_Mtase"/>
    <property type="match status" value="1"/>
</dbReference>
<sequence length="426" mass="50276">MSNEIEEKFITKLIGIFCYENSSLDSGINRIRNQKKNGIAKLAKGDLLNVLAYSDIDDELKEEIFSHILDFLARYYEKSDFYIKREHMKNQIHHIPSNGEQVLLYWINKDQNFVPTNGGEYFVHKNLKGFLVRELDSFITGEVLAFKDINDLKNEDLHQKLLKVKLVNGILSKIITILSKIEDIQLKILNKKKFVLKTNYVISLDKIKEFAGENYFKSILDKIWGNKKQLQEWNDLFKIELIEKLKSTELKNKLKNKHLYLPIDTRFFTDQFKWDLLTAITKNNNLEEILEGVLIKSDNYQGLNLIKKKWINKINLIYIDPPFNTGSKDFPYKNDYLESSWLTSIYNGLVKAKEILNKEGNIFVRIDNTGNHFIRFLLDQVFGKSNFRNEIIINKTKAKRQIKKPFIQQTESLFFYSMTKDYFFNQ</sequence>
<dbReference type="GO" id="GO:0008170">
    <property type="term" value="F:N-methyltransferase activity"/>
    <property type="evidence" value="ECO:0007669"/>
    <property type="project" value="InterPro"/>
</dbReference>
<dbReference type="GO" id="GO:0032259">
    <property type="term" value="P:methylation"/>
    <property type="evidence" value="ECO:0007669"/>
    <property type="project" value="UniProtKB-KW"/>
</dbReference>
<comment type="caution">
    <text evidence="5">The sequence shown here is derived from an EMBL/GenBank/DDBJ whole genome shotgun (WGS) entry which is preliminary data.</text>
</comment>
<dbReference type="InterPro" id="IPR002052">
    <property type="entry name" value="DNA_methylase_N6_adenine_CS"/>
</dbReference>
<comment type="similarity">
    <text evidence="1">Belongs to the N(4)/N(6)-methyltransferase family.</text>
</comment>
<feature type="domain" description="DNA methylase N-4/N-6" evidence="4">
    <location>
        <begin position="314"/>
        <end position="425"/>
    </location>
</feature>
<dbReference type="InterPro" id="IPR029063">
    <property type="entry name" value="SAM-dependent_MTases_sf"/>
</dbReference>
<accession>A0A0F9AS53</accession>
<gene>
    <name evidence="5" type="ORF">LCGC14_2537750</name>
</gene>
<feature type="non-terminal residue" evidence="5">
    <location>
        <position position="426"/>
    </location>
</feature>
<proteinExistence type="inferred from homology"/>
<dbReference type="AlphaFoldDB" id="A0A0F9AS53"/>
<dbReference type="PROSITE" id="PS00092">
    <property type="entry name" value="N6_MTASE"/>
    <property type="match status" value="1"/>
</dbReference>
<keyword evidence="3" id="KW-0808">Transferase</keyword>
<protein>
    <recommendedName>
        <fullName evidence="4">DNA methylase N-4/N-6 domain-containing protein</fullName>
    </recommendedName>
</protein>
<keyword evidence="2" id="KW-0489">Methyltransferase</keyword>
<reference evidence="5" key="1">
    <citation type="journal article" date="2015" name="Nature">
        <title>Complex archaea that bridge the gap between prokaryotes and eukaryotes.</title>
        <authorList>
            <person name="Spang A."/>
            <person name="Saw J.H."/>
            <person name="Jorgensen S.L."/>
            <person name="Zaremba-Niedzwiedzka K."/>
            <person name="Martijn J."/>
            <person name="Lind A.E."/>
            <person name="van Eijk R."/>
            <person name="Schleper C."/>
            <person name="Guy L."/>
            <person name="Ettema T.J."/>
        </authorList>
    </citation>
    <scope>NUCLEOTIDE SEQUENCE</scope>
</reference>
<evidence type="ECO:0000259" key="4">
    <source>
        <dbReference type="Pfam" id="PF01555"/>
    </source>
</evidence>
<dbReference type="SUPFAM" id="SSF53335">
    <property type="entry name" value="S-adenosyl-L-methionine-dependent methyltransferases"/>
    <property type="match status" value="1"/>
</dbReference>